<dbReference type="InterPro" id="IPR006225">
    <property type="entry name" value="PsdUridine_synth_RluC/D"/>
</dbReference>
<dbReference type="GO" id="GO:0000455">
    <property type="term" value="P:enzyme-directed rRNA pseudouridine synthesis"/>
    <property type="evidence" value="ECO:0007669"/>
    <property type="project" value="TreeGrafter"/>
</dbReference>
<comment type="function">
    <text evidence="2">Responsible for synthesis of pseudouridine from uracil at positions 955, 2504 and 2580 in 23S ribosomal RNA.</text>
</comment>
<dbReference type="Proteomes" id="UP000298050">
    <property type="component" value="Unassembled WGS sequence"/>
</dbReference>
<dbReference type="PROSITE" id="PS01129">
    <property type="entry name" value="PSI_RLU"/>
    <property type="match status" value="1"/>
</dbReference>
<dbReference type="NCBIfam" id="NF008249">
    <property type="entry name" value="PRK11025.1"/>
    <property type="match status" value="1"/>
</dbReference>
<feature type="active site" evidence="7">
    <location>
        <position position="146"/>
    </location>
</feature>
<dbReference type="SMART" id="SM00363">
    <property type="entry name" value="S4"/>
    <property type="match status" value="1"/>
</dbReference>
<dbReference type="Pfam" id="PF01479">
    <property type="entry name" value="S4"/>
    <property type="match status" value="1"/>
</dbReference>
<evidence type="ECO:0000256" key="7">
    <source>
        <dbReference type="PIRSR" id="PIRSR606225-1"/>
    </source>
</evidence>
<protein>
    <recommendedName>
        <fullName evidence="9">Pseudouridine synthase</fullName>
        <ecNumber evidence="9">5.4.99.-</ecNumber>
    </recommendedName>
</protein>
<evidence type="ECO:0000313" key="12">
    <source>
        <dbReference type="Proteomes" id="UP000298050"/>
    </source>
</evidence>
<evidence type="ECO:0000256" key="8">
    <source>
        <dbReference type="PROSITE-ProRule" id="PRU00182"/>
    </source>
</evidence>
<keyword evidence="12" id="KW-1185">Reference proteome</keyword>
<evidence type="ECO:0000256" key="6">
    <source>
        <dbReference type="ARBA" id="ARBA00023235"/>
    </source>
</evidence>
<dbReference type="CDD" id="cd00165">
    <property type="entry name" value="S4"/>
    <property type="match status" value="1"/>
</dbReference>
<evidence type="ECO:0000256" key="5">
    <source>
        <dbReference type="ARBA" id="ARBA00022884"/>
    </source>
</evidence>
<dbReference type="EC" id="5.4.99.-" evidence="9"/>
<evidence type="ECO:0000259" key="10">
    <source>
        <dbReference type="SMART" id="SM00363"/>
    </source>
</evidence>
<dbReference type="PROSITE" id="PS50889">
    <property type="entry name" value="S4"/>
    <property type="match status" value="1"/>
</dbReference>
<sequence length="316" mass="35385">MSDSESGRPGVRHLTVDANSEGQRLDNYLTRELKGVPRTRLYKALRKGEIRVNKGRAKADYRLGEGDIVRIPPLRTAAPGEPASVPRFWTERVLDSIIYEDDGMLVVNKPSGLAVHGGSGLNYGLIECLRQARSEDRYLELVHRLDRDTSGLIMIARKAKVLRELHRQLRGDEVDKRYFALVAGKWPRSLARVEAPLLKNVLRSGERMVKVDREGKPSLTEFSVVERFPGATLVQAKPVTGRTHQIRVHARHAGFPLLGDDKYGDEAGAALCAQLGLKRLFLHASELSCKVPDSGRMRWSAPLDEDLENTLDKLRN</sequence>
<dbReference type="PANTHER" id="PTHR21600:SF92">
    <property type="entry name" value="RIBOSOMAL LARGE SUBUNIT PSEUDOURIDINE SYNTHASE C"/>
    <property type="match status" value="1"/>
</dbReference>
<dbReference type="AlphaFoldDB" id="A0A4Z0M2H3"/>
<gene>
    <name evidence="11" type="primary">rluC</name>
    <name evidence="11" type="ORF">E4634_11525</name>
</gene>
<evidence type="ECO:0000256" key="4">
    <source>
        <dbReference type="ARBA" id="ARBA00022552"/>
    </source>
</evidence>
<evidence type="ECO:0000256" key="3">
    <source>
        <dbReference type="ARBA" id="ARBA00010876"/>
    </source>
</evidence>
<name>A0A4Z0M2H3_9GAMM</name>
<comment type="caution">
    <text evidence="11">The sequence shown here is derived from an EMBL/GenBank/DDBJ whole genome shotgun (WGS) entry which is preliminary data.</text>
</comment>
<reference evidence="11 12" key="1">
    <citation type="submission" date="2019-04" db="EMBL/GenBank/DDBJ databases">
        <title>Taxonomy of novel Haliea sp. from mangrove soil of West Coast of India.</title>
        <authorList>
            <person name="Verma A."/>
            <person name="Kumar P."/>
            <person name="Krishnamurthi S."/>
        </authorList>
    </citation>
    <scope>NUCLEOTIDE SEQUENCE [LARGE SCALE GENOMIC DNA]</scope>
    <source>
        <strain evidence="11 12">SAOS-164</strain>
    </source>
</reference>
<dbReference type="PANTHER" id="PTHR21600">
    <property type="entry name" value="MITOCHONDRIAL RNA PSEUDOURIDINE SYNTHASE"/>
    <property type="match status" value="1"/>
</dbReference>
<dbReference type="OrthoDB" id="9807829at2"/>
<comment type="similarity">
    <text evidence="3 9">Belongs to the pseudouridine synthase RluA family.</text>
</comment>
<dbReference type="NCBIfam" id="TIGR00005">
    <property type="entry name" value="rluA_subfam"/>
    <property type="match status" value="1"/>
</dbReference>
<dbReference type="Gene3D" id="3.30.2350.10">
    <property type="entry name" value="Pseudouridine synthase"/>
    <property type="match status" value="1"/>
</dbReference>
<evidence type="ECO:0000256" key="2">
    <source>
        <dbReference type="ARBA" id="ARBA00002876"/>
    </source>
</evidence>
<organism evidence="11 12">
    <name type="scientific">Mangrovimicrobium sediminis</name>
    <dbReference type="NCBI Taxonomy" id="2562682"/>
    <lineage>
        <taxon>Bacteria</taxon>
        <taxon>Pseudomonadati</taxon>
        <taxon>Pseudomonadota</taxon>
        <taxon>Gammaproteobacteria</taxon>
        <taxon>Cellvibrionales</taxon>
        <taxon>Halieaceae</taxon>
        <taxon>Mangrovimicrobium</taxon>
    </lineage>
</organism>
<dbReference type="InterPro" id="IPR006145">
    <property type="entry name" value="PsdUridine_synth_RsuA/RluA"/>
</dbReference>
<dbReference type="RefSeq" id="WP_135443981.1">
    <property type="nucleotide sequence ID" value="NZ_SRLE01000007.1"/>
</dbReference>
<evidence type="ECO:0000256" key="9">
    <source>
        <dbReference type="RuleBase" id="RU362028"/>
    </source>
</evidence>
<dbReference type="CDD" id="cd02869">
    <property type="entry name" value="PseudoU_synth_RluA_like"/>
    <property type="match status" value="1"/>
</dbReference>
<dbReference type="SUPFAM" id="SSF55174">
    <property type="entry name" value="Alpha-L RNA-binding motif"/>
    <property type="match status" value="1"/>
</dbReference>
<dbReference type="GO" id="GO:0003723">
    <property type="term" value="F:RNA binding"/>
    <property type="evidence" value="ECO:0007669"/>
    <property type="project" value="UniProtKB-KW"/>
</dbReference>
<dbReference type="Pfam" id="PF00849">
    <property type="entry name" value="PseudoU_synth_2"/>
    <property type="match status" value="1"/>
</dbReference>
<keyword evidence="5 8" id="KW-0694">RNA-binding</keyword>
<comment type="catalytic activity">
    <reaction evidence="1">
        <text>uridine(955/2504/2580) in 23S rRNA = pseudouridine(955/2504/2580) in 23S rRNA</text>
        <dbReference type="Rhea" id="RHEA:42528"/>
        <dbReference type="Rhea" id="RHEA-COMP:10099"/>
        <dbReference type="Rhea" id="RHEA-COMP:10100"/>
        <dbReference type="ChEBI" id="CHEBI:65314"/>
        <dbReference type="ChEBI" id="CHEBI:65315"/>
        <dbReference type="EC" id="5.4.99.24"/>
    </reaction>
</comment>
<accession>A0A4Z0M2H3</accession>
<comment type="catalytic activity">
    <reaction evidence="9">
        <text>a uridine in RNA = a pseudouridine in RNA</text>
        <dbReference type="Rhea" id="RHEA:48348"/>
        <dbReference type="Rhea" id="RHEA-COMP:12068"/>
        <dbReference type="Rhea" id="RHEA-COMP:12069"/>
        <dbReference type="ChEBI" id="CHEBI:65314"/>
        <dbReference type="ChEBI" id="CHEBI:65315"/>
    </reaction>
</comment>
<dbReference type="InterPro" id="IPR050188">
    <property type="entry name" value="RluA_PseudoU_synthase"/>
</dbReference>
<dbReference type="Gene3D" id="3.10.290.10">
    <property type="entry name" value="RNA-binding S4 domain"/>
    <property type="match status" value="1"/>
</dbReference>
<dbReference type="InterPro" id="IPR006224">
    <property type="entry name" value="PsdUridine_synth_RluA-like_CS"/>
</dbReference>
<dbReference type="GO" id="GO:0160141">
    <property type="term" value="F:23S rRNA pseudouridine(955/2504/2580) synthase activity"/>
    <property type="evidence" value="ECO:0007669"/>
    <property type="project" value="UniProtKB-EC"/>
</dbReference>
<dbReference type="EMBL" id="SRLE01000007">
    <property type="protein sequence ID" value="TGD73637.1"/>
    <property type="molecule type" value="Genomic_DNA"/>
</dbReference>
<feature type="domain" description="RNA-binding S4" evidence="10">
    <location>
        <begin position="23"/>
        <end position="82"/>
    </location>
</feature>
<dbReference type="InterPro" id="IPR020103">
    <property type="entry name" value="PsdUridine_synth_cat_dom_sf"/>
</dbReference>
<proteinExistence type="inferred from homology"/>
<dbReference type="SUPFAM" id="SSF55120">
    <property type="entry name" value="Pseudouridine synthase"/>
    <property type="match status" value="1"/>
</dbReference>
<evidence type="ECO:0000256" key="1">
    <source>
        <dbReference type="ARBA" id="ARBA00000381"/>
    </source>
</evidence>
<evidence type="ECO:0000313" key="11">
    <source>
        <dbReference type="EMBL" id="TGD73637.1"/>
    </source>
</evidence>
<keyword evidence="6 9" id="KW-0413">Isomerase</keyword>
<dbReference type="InterPro" id="IPR002942">
    <property type="entry name" value="S4_RNA-bd"/>
</dbReference>
<keyword evidence="4" id="KW-0698">rRNA processing</keyword>
<dbReference type="InterPro" id="IPR036986">
    <property type="entry name" value="S4_RNA-bd_sf"/>
</dbReference>